<gene>
    <name evidence="7" type="ORF">EJ05DRAFT_271529</name>
</gene>
<keyword evidence="1" id="KW-0479">Metal-binding</keyword>
<dbReference type="Gene3D" id="3.30.160.60">
    <property type="entry name" value="Classic Zinc Finger"/>
    <property type="match status" value="2"/>
</dbReference>
<feature type="domain" description="C2H2-type" evidence="6">
    <location>
        <begin position="172"/>
        <end position="199"/>
    </location>
</feature>
<protein>
    <recommendedName>
        <fullName evidence="6">C2H2-type domain-containing protein</fullName>
    </recommendedName>
</protein>
<organism evidence="7 8">
    <name type="scientific">Pseudovirgaria hyperparasitica</name>
    <dbReference type="NCBI Taxonomy" id="470096"/>
    <lineage>
        <taxon>Eukaryota</taxon>
        <taxon>Fungi</taxon>
        <taxon>Dikarya</taxon>
        <taxon>Ascomycota</taxon>
        <taxon>Pezizomycotina</taxon>
        <taxon>Dothideomycetes</taxon>
        <taxon>Dothideomycetes incertae sedis</taxon>
        <taxon>Acrospermales</taxon>
        <taxon>Acrospermaceae</taxon>
        <taxon>Pseudovirgaria</taxon>
    </lineage>
</organism>
<evidence type="ECO:0000256" key="2">
    <source>
        <dbReference type="ARBA" id="ARBA00022771"/>
    </source>
</evidence>
<dbReference type="Proteomes" id="UP000799437">
    <property type="component" value="Unassembled WGS sequence"/>
</dbReference>
<dbReference type="PROSITE" id="PS50157">
    <property type="entry name" value="ZINC_FINGER_C2H2_2"/>
    <property type="match status" value="2"/>
</dbReference>
<dbReference type="EMBL" id="ML996568">
    <property type="protein sequence ID" value="KAF2760077.1"/>
    <property type="molecule type" value="Genomic_DNA"/>
</dbReference>
<feature type="compositionally biased region" description="Low complexity" evidence="5">
    <location>
        <begin position="550"/>
        <end position="572"/>
    </location>
</feature>
<feature type="region of interest" description="Disordered" evidence="5">
    <location>
        <begin position="213"/>
        <end position="278"/>
    </location>
</feature>
<keyword evidence="8" id="KW-1185">Reference proteome</keyword>
<feature type="compositionally biased region" description="Polar residues" evidence="5">
    <location>
        <begin position="303"/>
        <end position="331"/>
    </location>
</feature>
<dbReference type="RefSeq" id="XP_033602528.1">
    <property type="nucleotide sequence ID" value="XM_033740362.1"/>
</dbReference>
<feature type="compositionally biased region" description="Low complexity" evidence="5">
    <location>
        <begin position="247"/>
        <end position="262"/>
    </location>
</feature>
<evidence type="ECO:0000256" key="4">
    <source>
        <dbReference type="PROSITE-ProRule" id="PRU00042"/>
    </source>
</evidence>
<feature type="region of interest" description="Disordered" evidence="5">
    <location>
        <begin position="1"/>
        <end position="139"/>
    </location>
</feature>
<dbReference type="AlphaFoldDB" id="A0A6A6WER7"/>
<dbReference type="PANTHER" id="PTHR23235">
    <property type="entry name" value="KRUEPPEL-LIKE TRANSCRIPTION FACTOR"/>
    <property type="match status" value="1"/>
</dbReference>
<dbReference type="GeneID" id="54481416"/>
<dbReference type="OrthoDB" id="624345at2759"/>
<evidence type="ECO:0000256" key="3">
    <source>
        <dbReference type="ARBA" id="ARBA00022833"/>
    </source>
</evidence>
<feature type="compositionally biased region" description="Polar residues" evidence="5">
    <location>
        <begin position="1"/>
        <end position="14"/>
    </location>
</feature>
<evidence type="ECO:0000256" key="1">
    <source>
        <dbReference type="ARBA" id="ARBA00022723"/>
    </source>
</evidence>
<feature type="region of interest" description="Disordered" evidence="5">
    <location>
        <begin position="670"/>
        <end position="729"/>
    </location>
</feature>
<accession>A0A6A6WER7</accession>
<feature type="compositionally biased region" description="Low complexity" evidence="5">
    <location>
        <begin position="385"/>
        <end position="409"/>
    </location>
</feature>
<feature type="compositionally biased region" description="Polar residues" evidence="5">
    <location>
        <begin position="97"/>
        <end position="106"/>
    </location>
</feature>
<dbReference type="GO" id="GO:0000981">
    <property type="term" value="F:DNA-binding transcription factor activity, RNA polymerase II-specific"/>
    <property type="evidence" value="ECO:0007669"/>
    <property type="project" value="TreeGrafter"/>
</dbReference>
<evidence type="ECO:0000256" key="5">
    <source>
        <dbReference type="SAM" id="MobiDB-lite"/>
    </source>
</evidence>
<sequence length="749" mass="81330">MSTFQAVNTTTHTVPKSPLHIAAGETTPTTPRPGHFFPKERPVSEMTPDESTVKTPTRDSFGGLASQRPLPTEPLVAQKDRSMSPSKGRVEPKRTNSHQSAKSAQSEDIEMGGEDEDGVSDDESDPSDGNKASRKKKSQKFYCKDFPPCQLSFTRSEHLARHIRKHTGERPFQCHCSRRFSRLDNLRQHAQTVHVNEDIPNDSLAATGTRFQRQVRTDRVRPAHNRSRASTMGSQGGHSRGHIRNLSTSSIASTASSISTISNRDDSFGRRRPPPLAMANDATARARLSLDTFNPPLMGSPGPTFQTYGNQSPSTMGTPSSATYSNESPRFSSSAASPAVTNARPLTWAGTPPSHHARRLSVPTGVNPFQGPPAGSQYPPPYISPLPSSTSSSFIHTSSQVTSPTSSVFSDRRDSNASEQDWRRRTWHPSTMNQAQTRPGTSGLSYSQTPEASQSSGPIQPGGAVQTTRLPGIESFDHAPPSLIPRRQPSPMEVDAPGRSLAPPFDPSRRRPEERRNHHSVDLSIQRGIRGLNIANAPTSHGWHESNSYPRPAAGPRPTTAPHSGFVPHPIHAAPPPPMPPHNTYREPESRPGDPPATPKRLKRQGWYNGPIPSQAPPPAYLPQRPSPEGSSSSEGVPTPSTTTLAEYHPAIVHSSGYIESYPQAAHLEDQRKSMHSYGSDRPTLAPAFNHPPTAHSTPLPSRSEAPPMQTGLGMAQPDQHPSTDLRRLEALVAVATGDQSTTAIKRQH</sequence>
<dbReference type="InterPro" id="IPR036236">
    <property type="entry name" value="Znf_C2H2_sf"/>
</dbReference>
<evidence type="ECO:0000313" key="8">
    <source>
        <dbReference type="Proteomes" id="UP000799437"/>
    </source>
</evidence>
<evidence type="ECO:0000313" key="7">
    <source>
        <dbReference type="EMBL" id="KAF2760077.1"/>
    </source>
</evidence>
<feature type="compositionally biased region" description="Low complexity" evidence="5">
    <location>
        <begin position="627"/>
        <end position="643"/>
    </location>
</feature>
<dbReference type="GO" id="GO:0008270">
    <property type="term" value="F:zinc ion binding"/>
    <property type="evidence" value="ECO:0007669"/>
    <property type="project" value="UniProtKB-KW"/>
</dbReference>
<proteinExistence type="predicted"/>
<feature type="region of interest" description="Disordered" evidence="5">
    <location>
        <begin position="291"/>
        <end position="643"/>
    </location>
</feature>
<dbReference type="InterPro" id="IPR013087">
    <property type="entry name" value="Znf_C2H2_type"/>
</dbReference>
<feature type="compositionally biased region" description="Basic and acidic residues" evidence="5">
    <location>
        <begin position="410"/>
        <end position="424"/>
    </location>
</feature>
<feature type="compositionally biased region" description="Basic and acidic residues" evidence="5">
    <location>
        <begin position="507"/>
        <end position="521"/>
    </location>
</feature>
<dbReference type="SUPFAM" id="SSF57667">
    <property type="entry name" value="beta-beta-alpha zinc fingers"/>
    <property type="match status" value="1"/>
</dbReference>
<dbReference type="FunFam" id="3.30.160.60:FF:000606">
    <property type="entry name" value="C2H2 transcription factor, putative"/>
    <property type="match status" value="1"/>
</dbReference>
<reference evidence="7" key="1">
    <citation type="journal article" date="2020" name="Stud. Mycol.">
        <title>101 Dothideomycetes genomes: a test case for predicting lifestyles and emergence of pathogens.</title>
        <authorList>
            <person name="Haridas S."/>
            <person name="Albert R."/>
            <person name="Binder M."/>
            <person name="Bloem J."/>
            <person name="Labutti K."/>
            <person name="Salamov A."/>
            <person name="Andreopoulos B."/>
            <person name="Baker S."/>
            <person name="Barry K."/>
            <person name="Bills G."/>
            <person name="Bluhm B."/>
            <person name="Cannon C."/>
            <person name="Castanera R."/>
            <person name="Culley D."/>
            <person name="Daum C."/>
            <person name="Ezra D."/>
            <person name="Gonzalez J."/>
            <person name="Henrissat B."/>
            <person name="Kuo A."/>
            <person name="Liang C."/>
            <person name="Lipzen A."/>
            <person name="Lutzoni F."/>
            <person name="Magnuson J."/>
            <person name="Mondo S."/>
            <person name="Nolan M."/>
            <person name="Ohm R."/>
            <person name="Pangilinan J."/>
            <person name="Park H.-J."/>
            <person name="Ramirez L."/>
            <person name="Alfaro M."/>
            <person name="Sun H."/>
            <person name="Tritt A."/>
            <person name="Yoshinaga Y."/>
            <person name="Zwiers L.-H."/>
            <person name="Turgeon B."/>
            <person name="Goodwin S."/>
            <person name="Spatafora J."/>
            <person name="Crous P."/>
            <person name="Grigoriev I."/>
        </authorList>
    </citation>
    <scope>NUCLEOTIDE SEQUENCE</scope>
    <source>
        <strain evidence="7">CBS 121739</strain>
    </source>
</reference>
<feature type="compositionally biased region" description="Basic and acidic residues" evidence="5">
    <location>
        <begin position="78"/>
        <end position="94"/>
    </location>
</feature>
<feature type="compositionally biased region" description="Acidic residues" evidence="5">
    <location>
        <begin position="107"/>
        <end position="126"/>
    </location>
</feature>
<keyword evidence="3" id="KW-0862">Zinc</keyword>
<dbReference type="PANTHER" id="PTHR23235:SF127">
    <property type="entry name" value="TRANSCRIPTION FACTOR, PUTATIVE (AFU_ORTHOLOGUE AFUA_3G09820)-RELATED"/>
    <property type="match status" value="1"/>
</dbReference>
<evidence type="ECO:0000259" key="6">
    <source>
        <dbReference type="PROSITE" id="PS50157"/>
    </source>
</evidence>
<keyword evidence="2 4" id="KW-0863">Zinc-finger</keyword>
<name>A0A6A6WER7_9PEZI</name>
<dbReference type="GO" id="GO:0000978">
    <property type="term" value="F:RNA polymerase II cis-regulatory region sequence-specific DNA binding"/>
    <property type="evidence" value="ECO:0007669"/>
    <property type="project" value="TreeGrafter"/>
</dbReference>
<feature type="domain" description="C2H2-type" evidence="6">
    <location>
        <begin position="141"/>
        <end position="171"/>
    </location>
</feature>
<feature type="compositionally biased region" description="Polar residues" evidence="5">
    <location>
        <begin position="428"/>
        <end position="458"/>
    </location>
</feature>